<proteinExistence type="predicted"/>
<feature type="domain" description="OmpR/PhoB-type" evidence="7">
    <location>
        <begin position="4"/>
        <end position="101"/>
    </location>
</feature>
<evidence type="ECO:0000256" key="2">
    <source>
        <dbReference type="ARBA" id="ARBA00022803"/>
    </source>
</evidence>
<evidence type="ECO:0000313" key="9">
    <source>
        <dbReference type="Proteomes" id="UP000201838"/>
    </source>
</evidence>
<dbReference type="GO" id="GO:0006355">
    <property type="term" value="P:regulation of DNA-templated transcription"/>
    <property type="evidence" value="ECO:0007669"/>
    <property type="project" value="InterPro"/>
</dbReference>
<evidence type="ECO:0000313" key="8">
    <source>
        <dbReference type="EMBL" id="SMX24053.1"/>
    </source>
</evidence>
<dbReference type="InterPro" id="IPR036388">
    <property type="entry name" value="WH-like_DNA-bd_sf"/>
</dbReference>
<dbReference type="InterPro" id="IPR011990">
    <property type="entry name" value="TPR-like_helical_dom_sf"/>
</dbReference>
<sequence>MRNRREIRLGEVLFDPDSRDLRDKAGNRVELRNKSSEVLDFLAARPGQIVGKSEIMDAVWPEVTVSEESLTQCIADIRRAIGDKDQNYLKTHVGKGYSLAVSEASVTQRRRTVIVAAVLAVIAITASAIWTLTRPVPTPNASPRIAVLAFDDFSSGDDRGWLGDGIAEGVITELASYREFLVVARNSSFSFRDQSTDIAEIASKLNADYIVEGSKQKSGDRLRVTVQLINGHDGTHIWADEFNADLGELFGVQSEIVRSVATQLGRELAWSPAETGNPQKVNALHYFFLGNEAFETGTPDSYRQAIDFYEQAIAADPDAPFGYVGMATVLWSDITQGWVYPDVPREELLKRGVDYAEMAISIDPTYYAAHIARGDMHFSAGEHEQAIVRYLTAVELNPSSSTAMAVANDSLIYTDRTDEAIALMERAIEVNPITPGWYFNNLSRAYWFAGRCSEGEHAIRKRARLREWDYRALIVNLVCQNKLEEAQHAAKQLLELNPNFTVSAHADRVRGVMNNEDYYQRWVSDLRASGLPEG</sequence>
<dbReference type="Proteomes" id="UP000201838">
    <property type="component" value="Unassembled WGS sequence"/>
</dbReference>
<dbReference type="InterPro" id="IPR019734">
    <property type="entry name" value="TPR_rpt"/>
</dbReference>
<evidence type="ECO:0000256" key="6">
    <source>
        <dbReference type="SAM" id="Phobius"/>
    </source>
</evidence>
<dbReference type="RefSeq" id="WP_093974001.1">
    <property type="nucleotide sequence ID" value="NZ_FXXQ01000006.1"/>
</dbReference>
<keyword evidence="1" id="KW-0677">Repeat</keyword>
<keyword evidence="2 4" id="KW-0802">TPR repeat</keyword>
<dbReference type="OrthoDB" id="54411at2"/>
<dbReference type="SUPFAM" id="SSF46894">
    <property type="entry name" value="C-terminal effector domain of the bipartite response regulators"/>
    <property type="match status" value="1"/>
</dbReference>
<dbReference type="EMBL" id="FXXQ01000006">
    <property type="protein sequence ID" value="SMX24053.1"/>
    <property type="molecule type" value="Genomic_DNA"/>
</dbReference>
<evidence type="ECO:0000256" key="3">
    <source>
        <dbReference type="ARBA" id="ARBA00023125"/>
    </source>
</evidence>
<feature type="repeat" description="TPR" evidence="4">
    <location>
        <begin position="367"/>
        <end position="400"/>
    </location>
</feature>
<dbReference type="PROSITE" id="PS51755">
    <property type="entry name" value="OMPR_PHOB"/>
    <property type="match status" value="1"/>
</dbReference>
<evidence type="ECO:0000256" key="4">
    <source>
        <dbReference type="PROSITE-ProRule" id="PRU00339"/>
    </source>
</evidence>
<dbReference type="Gene3D" id="3.40.50.10070">
    <property type="entry name" value="TolB, N-terminal domain"/>
    <property type="match status" value="1"/>
</dbReference>
<dbReference type="SMART" id="SM00028">
    <property type="entry name" value="TPR"/>
    <property type="match status" value="3"/>
</dbReference>
<keyword evidence="6" id="KW-0812">Transmembrane</keyword>
<accession>A0A238J158</accession>
<dbReference type="Pfam" id="PF00486">
    <property type="entry name" value="Trans_reg_C"/>
    <property type="match status" value="1"/>
</dbReference>
<dbReference type="SUPFAM" id="SSF48452">
    <property type="entry name" value="TPR-like"/>
    <property type="match status" value="1"/>
</dbReference>
<name>A0A238J158_9RHOB</name>
<dbReference type="InterPro" id="IPR051685">
    <property type="entry name" value="Ycf3/AcsC/BcsC/TPR_MFPF"/>
</dbReference>
<organism evidence="8 9">
    <name type="scientific">Boseongicola aestuarii</name>
    <dbReference type="NCBI Taxonomy" id="1470561"/>
    <lineage>
        <taxon>Bacteria</taxon>
        <taxon>Pseudomonadati</taxon>
        <taxon>Pseudomonadota</taxon>
        <taxon>Alphaproteobacteria</taxon>
        <taxon>Rhodobacterales</taxon>
        <taxon>Paracoccaceae</taxon>
        <taxon>Boseongicola</taxon>
    </lineage>
</organism>
<feature type="transmembrane region" description="Helical" evidence="6">
    <location>
        <begin position="113"/>
        <end position="132"/>
    </location>
</feature>
<keyword evidence="3 5" id="KW-0238">DNA-binding</keyword>
<dbReference type="AlphaFoldDB" id="A0A238J158"/>
<reference evidence="8 9" key="1">
    <citation type="submission" date="2017-05" db="EMBL/GenBank/DDBJ databases">
        <authorList>
            <person name="Song R."/>
            <person name="Chenine A.L."/>
            <person name="Ruprecht R.M."/>
        </authorList>
    </citation>
    <scope>NUCLEOTIDE SEQUENCE [LARGE SCALE GENOMIC DNA]</scope>
    <source>
        <strain evidence="8 9">CECT 8489</strain>
    </source>
</reference>
<keyword evidence="6" id="KW-1133">Transmembrane helix</keyword>
<dbReference type="CDD" id="cd00383">
    <property type="entry name" value="trans_reg_C"/>
    <property type="match status" value="1"/>
</dbReference>
<gene>
    <name evidence="8" type="primary">hilA_2</name>
    <name evidence="8" type="ORF">BOA8489_02168</name>
</gene>
<feature type="DNA-binding region" description="OmpR/PhoB-type" evidence="5">
    <location>
        <begin position="4"/>
        <end position="101"/>
    </location>
</feature>
<dbReference type="InterPro" id="IPR016032">
    <property type="entry name" value="Sig_transdc_resp-reg_C-effctor"/>
</dbReference>
<dbReference type="PANTHER" id="PTHR44943">
    <property type="entry name" value="CELLULOSE SYNTHASE OPERON PROTEIN C"/>
    <property type="match status" value="1"/>
</dbReference>
<protein>
    <submittedName>
        <fullName evidence="8">Transcriptional regulator HilA</fullName>
    </submittedName>
</protein>
<dbReference type="Gene3D" id="1.25.40.10">
    <property type="entry name" value="Tetratricopeptide repeat domain"/>
    <property type="match status" value="1"/>
</dbReference>
<dbReference type="Gene3D" id="1.10.10.10">
    <property type="entry name" value="Winged helix-like DNA-binding domain superfamily/Winged helix DNA-binding domain"/>
    <property type="match status" value="1"/>
</dbReference>
<dbReference type="GO" id="GO:0003677">
    <property type="term" value="F:DNA binding"/>
    <property type="evidence" value="ECO:0007669"/>
    <property type="project" value="UniProtKB-UniRule"/>
</dbReference>
<evidence type="ECO:0000259" key="7">
    <source>
        <dbReference type="PROSITE" id="PS51755"/>
    </source>
</evidence>
<dbReference type="PROSITE" id="PS50005">
    <property type="entry name" value="TPR"/>
    <property type="match status" value="1"/>
</dbReference>
<dbReference type="PANTHER" id="PTHR44943:SF8">
    <property type="entry name" value="TPR REPEAT-CONTAINING PROTEIN MJ0263"/>
    <property type="match status" value="1"/>
</dbReference>
<dbReference type="GO" id="GO:0000160">
    <property type="term" value="P:phosphorelay signal transduction system"/>
    <property type="evidence" value="ECO:0007669"/>
    <property type="project" value="InterPro"/>
</dbReference>
<evidence type="ECO:0000256" key="5">
    <source>
        <dbReference type="PROSITE-ProRule" id="PRU01091"/>
    </source>
</evidence>
<dbReference type="InterPro" id="IPR001867">
    <property type="entry name" value="OmpR/PhoB-type_DNA-bd"/>
</dbReference>
<keyword evidence="9" id="KW-1185">Reference proteome</keyword>
<evidence type="ECO:0000256" key="1">
    <source>
        <dbReference type="ARBA" id="ARBA00022737"/>
    </source>
</evidence>
<keyword evidence="6" id="KW-0472">Membrane</keyword>
<dbReference type="SMART" id="SM00862">
    <property type="entry name" value="Trans_reg_C"/>
    <property type="match status" value="1"/>
</dbReference>